<comment type="cofactor">
    <cofactor evidence="1">
        <name>L-ascorbate</name>
        <dbReference type="ChEBI" id="CHEBI:38290"/>
    </cofactor>
</comment>
<comment type="pathway">
    <text evidence="2">Hormone biosynthesis.</text>
</comment>
<dbReference type="InterPro" id="IPR050231">
    <property type="entry name" value="Iron_ascorbate_oxido_reductase"/>
</dbReference>
<dbReference type="EC" id="1.14.11.15" evidence="9"/>
<dbReference type="STRING" id="3827.A0A1S2XDT2"/>
<sequence length="375" mass="42069">MPSLSEVYRAHPVHVHHKNLDFNSLQELPESYTWTHLDDHTVINSNNIMKESNSSVPVIDLNDPNASKLIGHACKTWGVYQIVNHGIPISLLDDIQWVGQTLFSLPPHQKLKALRSPDGVSGYGLARISSFFPKLMWSEGFTIVGSPFEHFRQLWPQDYAKYCDIVLQYEETMKKLAGKLMWLMLDSLGITKEDIKWAGSKAQFEKGCAAIQLNSYPSCPDPDRAMGLAPHTDSTFLTILSQNDISGLQVQREGIGWVTVPPLHGGLVVNVGDLFHILSNGLYPSVLHRVLVNRTRQRFSVAYLYGPPSNVEICPHTKLVGPTQPPLYRSVTWNEYLGTKAKHFNKALSYVRICATINGLFDLNESTKSSGLDRF</sequence>
<dbReference type="AlphaFoldDB" id="A0A1S2XDT2"/>
<evidence type="ECO:0000256" key="5">
    <source>
        <dbReference type="ARBA" id="ARBA00023002"/>
    </source>
</evidence>
<evidence type="ECO:0000256" key="4">
    <source>
        <dbReference type="ARBA" id="ARBA00022964"/>
    </source>
</evidence>
<dbReference type="InterPro" id="IPR027443">
    <property type="entry name" value="IPNS-like_sf"/>
</dbReference>
<accession>A0A1S2XDT2</accession>
<dbReference type="KEGG" id="cam:101498875"/>
<dbReference type="PANTHER" id="PTHR47990">
    <property type="entry name" value="2-OXOGLUTARATE (2OG) AND FE(II)-DEPENDENT OXYGENASE SUPERFAMILY PROTEIN-RELATED"/>
    <property type="match status" value="1"/>
</dbReference>
<feature type="domain" description="Fe2OG dioxygenase" evidence="11">
    <location>
        <begin position="206"/>
        <end position="307"/>
    </location>
</feature>
<dbReference type="Gene3D" id="2.60.120.330">
    <property type="entry name" value="B-lactam Antibiotic, Isopenicillin N Synthase, Chain"/>
    <property type="match status" value="1"/>
</dbReference>
<dbReference type="GeneID" id="101498875"/>
<dbReference type="Pfam" id="PF14226">
    <property type="entry name" value="DIOX_N"/>
    <property type="match status" value="1"/>
</dbReference>
<dbReference type="InterPro" id="IPR005123">
    <property type="entry name" value="Oxoglu/Fe-dep_dioxygenase_dom"/>
</dbReference>
<keyword evidence="12" id="KW-1185">Reference proteome</keyword>
<reference evidence="12" key="1">
    <citation type="journal article" date="2013" name="Nat. Biotechnol.">
        <title>Draft genome sequence of chickpea (Cicer arietinum) provides a resource for trait improvement.</title>
        <authorList>
            <person name="Varshney R.K."/>
            <person name="Song C."/>
            <person name="Saxena R.K."/>
            <person name="Azam S."/>
            <person name="Yu S."/>
            <person name="Sharpe A.G."/>
            <person name="Cannon S."/>
            <person name="Baek J."/>
            <person name="Rosen B.D."/>
            <person name="Tar'an B."/>
            <person name="Millan T."/>
            <person name="Zhang X."/>
            <person name="Ramsay L.D."/>
            <person name="Iwata A."/>
            <person name="Wang Y."/>
            <person name="Nelson W."/>
            <person name="Farmer A.D."/>
            <person name="Gaur P.M."/>
            <person name="Soderlund C."/>
            <person name="Penmetsa R.V."/>
            <person name="Xu C."/>
            <person name="Bharti A.K."/>
            <person name="He W."/>
            <person name="Winter P."/>
            <person name="Zhao S."/>
            <person name="Hane J.K."/>
            <person name="Carrasquilla-Garcia N."/>
            <person name="Condie J.A."/>
            <person name="Upadhyaya H.D."/>
            <person name="Luo M.C."/>
            <person name="Thudi M."/>
            <person name="Gowda C.L."/>
            <person name="Singh N.P."/>
            <person name="Lichtenzveig J."/>
            <person name="Gali K.K."/>
            <person name="Rubio J."/>
            <person name="Nadarajan N."/>
            <person name="Dolezel J."/>
            <person name="Bansal K.C."/>
            <person name="Xu X."/>
            <person name="Edwards D."/>
            <person name="Zhang G."/>
            <person name="Kahl G."/>
            <person name="Gil J."/>
            <person name="Singh K.B."/>
            <person name="Datta S.K."/>
            <person name="Jackson S.A."/>
            <person name="Wang J."/>
            <person name="Cook D.R."/>
        </authorList>
    </citation>
    <scope>NUCLEOTIDE SEQUENCE [LARGE SCALE GENOMIC DNA]</scope>
    <source>
        <strain evidence="12">cv. CDC Frontier</strain>
    </source>
</reference>
<keyword evidence="4" id="KW-0223">Dioxygenase</keyword>
<evidence type="ECO:0000256" key="9">
    <source>
        <dbReference type="ARBA" id="ARBA00066695"/>
    </source>
</evidence>
<reference evidence="13" key="2">
    <citation type="submission" date="2025-08" db="UniProtKB">
        <authorList>
            <consortium name="RefSeq"/>
        </authorList>
    </citation>
    <scope>IDENTIFICATION</scope>
    <source>
        <tissue evidence="13">Etiolated seedlings</tissue>
    </source>
</reference>
<comment type="similarity">
    <text evidence="8">Belongs to the iron/ascorbate-dependent oxidoreductase family. GA3OX subfamily.</text>
</comment>
<dbReference type="OrthoDB" id="288590at2759"/>
<name>A0A1S2XDT2_CICAR</name>
<dbReference type="InterPro" id="IPR026992">
    <property type="entry name" value="DIOX_N"/>
</dbReference>
<evidence type="ECO:0000256" key="10">
    <source>
        <dbReference type="RuleBase" id="RU003682"/>
    </source>
</evidence>
<organism evidence="12 13">
    <name type="scientific">Cicer arietinum</name>
    <name type="common">Chickpea</name>
    <name type="synonym">Garbanzo</name>
    <dbReference type="NCBI Taxonomy" id="3827"/>
    <lineage>
        <taxon>Eukaryota</taxon>
        <taxon>Viridiplantae</taxon>
        <taxon>Streptophyta</taxon>
        <taxon>Embryophyta</taxon>
        <taxon>Tracheophyta</taxon>
        <taxon>Spermatophyta</taxon>
        <taxon>Magnoliopsida</taxon>
        <taxon>eudicotyledons</taxon>
        <taxon>Gunneridae</taxon>
        <taxon>Pentapetalae</taxon>
        <taxon>rosids</taxon>
        <taxon>fabids</taxon>
        <taxon>Fabales</taxon>
        <taxon>Fabaceae</taxon>
        <taxon>Papilionoideae</taxon>
        <taxon>50 kb inversion clade</taxon>
        <taxon>NPAAA clade</taxon>
        <taxon>Hologalegina</taxon>
        <taxon>IRL clade</taxon>
        <taxon>Cicereae</taxon>
        <taxon>Cicer</taxon>
    </lineage>
</organism>
<dbReference type="InterPro" id="IPR044861">
    <property type="entry name" value="IPNS-like_FE2OG_OXY"/>
</dbReference>
<keyword evidence="3 10" id="KW-0479">Metal-binding</keyword>
<keyword evidence="5 10" id="KW-0560">Oxidoreductase</keyword>
<dbReference type="Pfam" id="PF03171">
    <property type="entry name" value="2OG-FeII_Oxy"/>
    <property type="match status" value="1"/>
</dbReference>
<evidence type="ECO:0000256" key="2">
    <source>
        <dbReference type="ARBA" id="ARBA00004972"/>
    </source>
</evidence>
<dbReference type="SUPFAM" id="SSF51197">
    <property type="entry name" value="Clavaminate synthase-like"/>
    <property type="match status" value="1"/>
</dbReference>
<evidence type="ECO:0000256" key="6">
    <source>
        <dbReference type="ARBA" id="ARBA00023004"/>
    </source>
</evidence>
<evidence type="ECO:0000313" key="12">
    <source>
        <dbReference type="Proteomes" id="UP000087171"/>
    </source>
</evidence>
<evidence type="ECO:0000313" key="13">
    <source>
        <dbReference type="RefSeq" id="XP_004486709.1"/>
    </source>
</evidence>
<dbReference type="GO" id="GO:0046872">
    <property type="term" value="F:metal ion binding"/>
    <property type="evidence" value="ECO:0007669"/>
    <property type="project" value="UniProtKB-KW"/>
</dbReference>
<dbReference type="FunFam" id="2.60.120.330:FF:000013">
    <property type="entry name" value="Gibberellin 3-beta-dioxygenase 1"/>
    <property type="match status" value="1"/>
</dbReference>
<dbReference type="GO" id="GO:0016707">
    <property type="term" value="F:gibberellin 3-beta-dioxygenase activity"/>
    <property type="evidence" value="ECO:0007669"/>
    <property type="project" value="UniProtKB-EC"/>
</dbReference>
<evidence type="ECO:0000259" key="11">
    <source>
        <dbReference type="PROSITE" id="PS51471"/>
    </source>
</evidence>
<dbReference type="Proteomes" id="UP000087171">
    <property type="component" value="Chromosome Ca1"/>
</dbReference>
<evidence type="ECO:0000256" key="7">
    <source>
        <dbReference type="ARBA" id="ARBA00037909"/>
    </source>
</evidence>
<proteinExistence type="inferred from homology"/>
<dbReference type="PaxDb" id="3827-XP_004486709.1"/>
<dbReference type="eggNOG" id="KOG0143">
    <property type="taxonomic scope" value="Eukaryota"/>
</dbReference>
<evidence type="ECO:0000256" key="1">
    <source>
        <dbReference type="ARBA" id="ARBA00001961"/>
    </source>
</evidence>
<gene>
    <name evidence="13" type="primary">LOC101498875</name>
</gene>
<comment type="pathway">
    <text evidence="7">Plant hormone biosynthesis; gibberellin biosynthesis.</text>
</comment>
<dbReference type="GO" id="GO:0009686">
    <property type="term" value="P:gibberellin biosynthetic process"/>
    <property type="evidence" value="ECO:0007669"/>
    <property type="project" value="UniProtKB-ARBA"/>
</dbReference>
<keyword evidence="6 10" id="KW-0408">Iron</keyword>
<dbReference type="RefSeq" id="XP_004486709.1">
    <property type="nucleotide sequence ID" value="XM_004486652.3"/>
</dbReference>
<evidence type="ECO:0000256" key="8">
    <source>
        <dbReference type="ARBA" id="ARBA00061560"/>
    </source>
</evidence>
<evidence type="ECO:0000256" key="3">
    <source>
        <dbReference type="ARBA" id="ARBA00022723"/>
    </source>
</evidence>
<protein>
    <recommendedName>
        <fullName evidence="9">gibberellin 3beta-dioxygenase</fullName>
        <ecNumber evidence="9">1.14.11.15</ecNumber>
    </recommendedName>
</protein>
<dbReference type="PROSITE" id="PS51471">
    <property type="entry name" value="FE2OG_OXY"/>
    <property type="match status" value="1"/>
</dbReference>